<keyword evidence="5 7" id="KW-1133">Transmembrane helix</keyword>
<evidence type="ECO:0000313" key="10">
    <source>
        <dbReference type="Proteomes" id="UP000037392"/>
    </source>
</evidence>
<accession>A0A0J9F4N4</accession>
<evidence type="ECO:0000256" key="6">
    <source>
        <dbReference type="ARBA" id="ARBA00023136"/>
    </source>
</evidence>
<keyword evidence="6 7" id="KW-0472">Membrane</keyword>
<gene>
    <name evidence="9" type="ORF">HMPREF9470_00991</name>
</gene>
<reference evidence="9 10" key="1">
    <citation type="submission" date="2011-04" db="EMBL/GenBank/DDBJ databases">
        <title>The Genome Sequence of Clostridium citroniae WAL-19142.</title>
        <authorList>
            <consortium name="The Broad Institute Genome Sequencing Platform"/>
            <person name="Earl A."/>
            <person name="Ward D."/>
            <person name="Feldgarden M."/>
            <person name="Gevers D."/>
            <person name="Warren Y.A."/>
            <person name="Tyrrell K.L."/>
            <person name="Citron D.M."/>
            <person name="Goldstein E.J."/>
            <person name="Daigneault M."/>
            <person name="Allen-Vercoe E."/>
            <person name="Young S.K."/>
            <person name="Zeng Q."/>
            <person name="Gargeya S."/>
            <person name="Fitzgerald M."/>
            <person name="Haas B."/>
            <person name="Abouelleil A."/>
            <person name="Alvarado L."/>
            <person name="Arachchi H.M."/>
            <person name="Berlin A."/>
            <person name="Brown A."/>
            <person name="Chapman S.B."/>
            <person name="Chen Z."/>
            <person name="Dunbar C."/>
            <person name="Freedman E."/>
            <person name="Gearin G."/>
            <person name="Gellesch M."/>
            <person name="Goldberg J."/>
            <person name="Griggs A."/>
            <person name="Gujja S."/>
            <person name="Heilman E.R."/>
            <person name="Heiman D."/>
            <person name="Howarth C."/>
            <person name="Larson L."/>
            <person name="Lui A."/>
            <person name="MacDonald P.J."/>
            <person name="Mehta T."/>
            <person name="Montmayeur A."/>
            <person name="Murphy C."/>
            <person name="Neiman D."/>
            <person name="Pearson M."/>
            <person name="Priest M."/>
            <person name="Roberts A."/>
            <person name="Saif S."/>
            <person name="Shea T."/>
            <person name="Shenoy N."/>
            <person name="Sisk P."/>
            <person name="Stolte C."/>
            <person name="Sykes S."/>
            <person name="White J."/>
            <person name="Yandava C."/>
            <person name="Wortman J."/>
            <person name="Nusbaum C."/>
            <person name="Birren B."/>
        </authorList>
    </citation>
    <scope>NUCLEOTIDE SEQUENCE [LARGE SCALE GENOMIC DNA]</scope>
    <source>
        <strain evidence="9 10">WAL-19142</strain>
    </source>
</reference>
<dbReference type="RefSeq" id="WP_007867150.1">
    <property type="nucleotide sequence ID" value="NZ_KQ235876.1"/>
</dbReference>
<dbReference type="PATRIC" id="fig|742734.4.peg.1052"/>
<dbReference type="PIRSF" id="PIRSF006066">
    <property type="entry name" value="HI0050"/>
    <property type="match status" value="1"/>
</dbReference>
<feature type="transmembrane region" description="Helical" evidence="7">
    <location>
        <begin position="362"/>
        <end position="388"/>
    </location>
</feature>
<feature type="transmembrane region" description="Helical" evidence="7">
    <location>
        <begin position="98"/>
        <end position="123"/>
    </location>
</feature>
<evidence type="ECO:0000256" key="5">
    <source>
        <dbReference type="ARBA" id="ARBA00022989"/>
    </source>
</evidence>
<keyword evidence="2" id="KW-1003">Cell membrane</keyword>
<feature type="transmembrane region" description="Helical" evidence="7">
    <location>
        <begin position="58"/>
        <end position="78"/>
    </location>
</feature>
<feature type="transmembrane region" description="Helical" evidence="7">
    <location>
        <begin position="135"/>
        <end position="154"/>
    </location>
</feature>
<dbReference type="InterPro" id="IPR010656">
    <property type="entry name" value="DctM"/>
</dbReference>
<dbReference type="Proteomes" id="UP000037392">
    <property type="component" value="Unassembled WGS sequence"/>
</dbReference>
<protein>
    <recommendedName>
        <fullName evidence="8">TRAP C4-dicarboxylate transport system permease DctM subunit domain-containing protein</fullName>
    </recommendedName>
</protein>
<evidence type="ECO:0000256" key="2">
    <source>
        <dbReference type="ARBA" id="ARBA00022475"/>
    </source>
</evidence>
<feature type="transmembrane region" description="Helical" evidence="7">
    <location>
        <begin position="409"/>
        <end position="432"/>
    </location>
</feature>
<dbReference type="PANTHER" id="PTHR33362">
    <property type="entry name" value="SIALIC ACID TRAP TRANSPORTER PERMEASE PROTEIN SIAT-RELATED"/>
    <property type="match status" value="1"/>
</dbReference>
<dbReference type="InterPro" id="IPR004681">
    <property type="entry name" value="TRAP_DctM"/>
</dbReference>
<dbReference type="GO" id="GO:0022857">
    <property type="term" value="F:transmembrane transporter activity"/>
    <property type="evidence" value="ECO:0007669"/>
    <property type="project" value="TreeGrafter"/>
</dbReference>
<feature type="transmembrane region" description="Helical" evidence="7">
    <location>
        <begin position="174"/>
        <end position="195"/>
    </location>
</feature>
<feature type="transmembrane region" description="Helical" evidence="7">
    <location>
        <begin position="329"/>
        <end position="356"/>
    </location>
</feature>
<feature type="transmembrane region" description="Helical" evidence="7">
    <location>
        <begin position="249"/>
        <end position="267"/>
    </location>
</feature>
<comment type="caution">
    <text evidence="9">The sequence shown here is derived from an EMBL/GenBank/DDBJ whole genome shotgun (WGS) entry which is preliminary data.</text>
</comment>
<organism evidence="9 10">
    <name type="scientific">[Clostridium] citroniae WAL-19142</name>
    <dbReference type="NCBI Taxonomy" id="742734"/>
    <lineage>
        <taxon>Bacteria</taxon>
        <taxon>Bacillati</taxon>
        <taxon>Bacillota</taxon>
        <taxon>Clostridia</taxon>
        <taxon>Lachnospirales</taxon>
        <taxon>Lachnospiraceae</taxon>
        <taxon>Enterocloster</taxon>
    </lineage>
</organism>
<dbReference type="GO" id="GO:0005886">
    <property type="term" value="C:plasma membrane"/>
    <property type="evidence" value="ECO:0007669"/>
    <property type="project" value="UniProtKB-SubCell"/>
</dbReference>
<name>A0A0J9F4N4_9FIRM</name>
<feature type="domain" description="TRAP C4-dicarboxylate transport system permease DctM subunit" evidence="8">
    <location>
        <begin position="14"/>
        <end position="427"/>
    </location>
</feature>
<keyword evidence="4 7" id="KW-0812">Transmembrane</keyword>
<feature type="transmembrane region" description="Helical" evidence="7">
    <location>
        <begin position="274"/>
        <end position="293"/>
    </location>
</feature>
<evidence type="ECO:0000256" key="1">
    <source>
        <dbReference type="ARBA" id="ARBA00004429"/>
    </source>
</evidence>
<evidence type="ECO:0000256" key="7">
    <source>
        <dbReference type="SAM" id="Phobius"/>
    </source>
</evidence>
<evidence type="ECO:0000313" key="9">
    <source>
        <dbReference type="EMBL" id="KMW23200.1"/>
    </source>
</evidence>
<comment type="subcellular location">
    <subcellularLocation>
        <location evidence="1">Cell inner membrane</location>
        <topology evidence="1">Multi-pass membrane protein</topology>
    </subcellularLocation>
</comment>
<keyword evidence="3" id="KW-0997">Cell inner membrane</keyword>
<evidence type="ECO:0000256" key="3">
    <source>
        <dbReference type="ARBA" id="ARBA00022519"/>
    </source>
</evidence>
<dbReference type="Pfam" id="PF06808">
    <property type="entry name" value="DctM"/>
    <property type="match status" value="1"/>
</dbReference>
<feature type="transmembrane region" description="Helical" evidence="7">
    <location>
        <begin position="6"/>
        <end position="37"/>
    </location>
</feature>
<dbReference type="NCBIfam" id="TIGR00786">
    <property type="entry name" value="dctM"/>
    <property type="match status" value="1"/>
</dbReference>
<evidence type="ECO:0000256" key="4">
    <source>
        <dbReference type="ARBA" id="ARBA00022692"/>
    </source>
</evidence>
<sequence>MTPLTALLVFIGTFLFVAIVFVIPVSYALGIASMVVFMAGGHDVVTVAQYAWSSLDSFSFLAIPFYIYAGTLMEYSGISKMLINWIGGIIGRVRGNLGIITILASMAFGVLTGSAMATISAIGKIVQPEMEKEKYPRGYVAALLAATCFLGILIPPSVPGIMYALSAGIKISDVWMVTIGPALIFMVGYIAVNYCRIGRHLPKPEAVSISGTERLAEFGKNTFRAIPALLMPVIIYGCIYGGICTPTEAGALSAVYGIFYYLILWFVNKKAIKVDFLTIAAISGASTAVIGLLNAFSVIAGKVITLTGVSGFLSNLITQSISTRGGFLLMINILFLFMGTFMDINATILIMTPLLLPVAMNAYGITAIHFGAIMLVNMCVGFLTPPFAVGIFVGQKIAGATFTDTVKEAVPFIIVGLAAVLVTTLCPGYLMFFVNLFT</sequence>
<dbReference type="GeneID" id="93165351"/>
<dbReference type="AlphaFoldDB" id="A0A0J9F4N4"/>
<proteinExistence type="predicted"/>
<evidence type="ECO:0000259" key="8">
    <source>
        <dbReference type="Pfam" id="PF06808"/>
    </source>
</evidence>
<dbReference type="OrthoDB" id="9785600at2"/>
<dbReference type="EMBL" id="ADLK01000006">
    <property type="protein sequence ID" value="KMW23200.1"/>
    <property type="molecule type" value="Genomic_DNA"/>
</dbReference>
<feature type="transmembrane region" description="Helical" evidence="7">
    <location>
        <begin position="223"/>
        <end position="243"/>
    </location>
</feature>